<protein>
    <submittedName>
        <fullName evidence="2">Uncharacterized protein</fullName>
    </submittedName>
</protein>
<dbReference type="EMBL" id="CACRXK020027301">
    <property type="protein sequence ID" value="CAB4040825.1"/>
    <property type="molecule type" value="Genomic_DNA"/>
</dbReference>
<feature type="region of interest" description="Disordered" evidence="1">
    <location>
        <begin position="1"/>
        <end position="72"/>
    </location>
</feature>
<reference evidence="2" key="1">
    <citation type="submission" date="2020-04" db="EMBL/GenBank/DDBJ databases">
        <authorList>
            <person name="Alioto T."/>
            <person name="Alioto T."/>
            <person name="Gomez Garrido J."/>
        </authorList>
    </citation>
    <scope>NUCLEOTIDE SEQUENCE</scope>
    <source>
        <strain evidence="2">A484AB</strain>
    </source>
</reference>
<sequence>MECLAHTRRNKNLKRRVERLKTREQELKTKSKEDQGASLTSDSNTCIPVEEENLSESESEDDVEMENDCDQV</sequence>
<name>A0A7D9LYM5_PARCT</name>
<dbReference type="Proteomes" id="UP001152795">
    <property type="component" value="Unassembled WGS sequence"/>
</dbReference>
<evidence type="ECO:0000256" key="1">
    <source>
        <dbReference type="SAM" id="MobiDB-lite"/>
    </source>
</evidence>
<proteinExistence type="predicted"/>
<comment type="caution">
    <text evidence="2">The sequence shown here is derived from an EMBL/GenBank/DDBJ whole genome shotgun (WGS) entry which is preliminary data.</text>
</comment>
<feature type="compositionally biased region" description="Basic residues" evidence="1">
    <location>
        <begin position="1"/>
        <end position="18"/>
    </location>
</feature>
<feature type="compositionally biased region" description="Acidic residues" evidence="1">
    <location>
        <begin position="49"/>
        <end position="72"/>
    </location>
</feature>
<accession>A0A7D9LYM5</accession>
<feature type="compositionally biased region" description="Polar residues" evidence="1">
    <location>
        <begin position="37"/>
        <end position="46"/>
    </location>
</feature>
<evidence type="ECO:0000313" key="3">
    <source>
        <dbReference type="Proteomes" id="UP001152795"/>
    </source>
</evidence>
<keyword evidence="3" id="KW-1185">Reference proteome</keyword>
<feature type="compositionally biased region" description="Basic and acidic residues" evidence="1">
    <location>
        <begin position="19"/>
        <end position="35"/>
    </location>
</feature>
<organism evidence="2 3">
    <name type="scientific">Paramuricea clavata</name>
    <name type="common">Red gorgonian</name>
    <name type="synonym">Violescent sea-whip</name>
    <dbReference type="NCBI Taxonomy" id="317549"/>
    <lineage>
        <taxon>Eukaryota</taxon>
        <taxon>Metazoa</taxon>
        <taxon>Cnidaria</taxon>
        <taxon>Anthozoa</taxon>
        <taxon>Octocorallia</taxon>
        <taxon>Malacalcyonacea</taxon>
        <taxon>Plexauridae</taxon>
        <taxon>Paramuricea</taxon>
    </lineage>
</organism>
<dbReference type="AlphaFoldDB" id="A0A7D9LYM5"/>
<gene>
    <name evidence="2" type="ORF">PACLA_8A086147</name>
</gene>
<evidence type="ECO:0000313" key="2">
    <source>
        <dbReference type="EMBL" id="CAB4040825.1"/>
    </source>
</evidence>